<protein>
    <submittedName>
        <fullName evidence="2">Uncharacterized protein</fullName>
    </submittedName>
</protein>
<evidence type="ECO:0000256" key="1">
    <source>
        <dbReference type="SAM" id="MobiDB-lite"/>
    </source>
</evidence>
<sequence>MATHHCISVYCRPLLYDRKLKTTFIDWRSATMEPIPGDPPWTPLDTPGQSLDLPGVDIPGVKFGVLTVQSLYHEPAHSKTPPNVYLHPPWEESVMCPSSAYSFSIGSRPQPAVAHCGSESESDAYGDDDEDDRPGAEERAEERRQEKLQRLKDKYESLLSQQPAASGKASKRSSRTVQSEAEEDEEAVESDHRPKRRRRH</sequence>
<feature type="compositionally biased region" description="Basic and acidic residues" evidence="1">
    <location>
        <begin position="133"/>
        <end position="156"/>
    </location>
</feature>
<evidence type="ECO:0000313" key="3">
    <source>
        <dbReference type="Proteomes" id="UP000521943"/>
    </source>
</evidence>
<feature type="compositionally biased region" description="Acidic residues" evidence="1">
    <location>
        <begin position="120"/>
        <end position="132"/>
    </location>
</feature>
<accession>A0A8H6HZ73</accession>
<gene>
    <name evidence="2" type="ORF">DFP72DRAFT_847975</name>
</gene>
<organism evidence="2 3">
    <name type="scientific">Ephemerocybe angulata</name>
    <dbReference type="NCBI Taxonomy" id="980116"/>
    <lineage>
        <taxon>Eukaryota</taxon>
        <taxon>Fungi</taxon>
        <taxon>Dikarya</taxon>
        <taxon>Basidiomycota</taxon>
        <taxon>Agaricomycotina</taxon>
        <taxon>Agaricomycetes</taxon>
        <taxon>Agaricomycetidae</taxon>
        <taxon>Agaricales</taxon>
        <taxon>Agaricineae</taxon>
        <taxon>Psathyrellaceae</taxon>
        <taxon>Ephemerocybe</taxon>
    </lineage>
</organism>
<proteinExistence type="predicted"/>
<evidence type="ECO:0000313" key="2">
    <source>
        <dbReference type="EMBL" id="KAF6755017.1"/>
    </source>
</evidence>
<dbReference type="AlphaFoldDB" id="A0A8H6HZ73"/>
<keyword evidence="3" id="KW-1185">Reference proteome</keyword>
<comment type="caution">
    <text evidence="2">The sequence shown here is derived from an EMBL/GenBank/DDBJ whole genome shotgun (WGS) entry which is preliminary data.</text>
</comment>
<name>A0A8H6HZ73_9AGAR</name>
<dbReference type="Proteomes" id="UP000521943">
    <property type="component" value="Unassembled WGS sequence"/>
</dbReference>
<feature type="region of interest" description="Disordered" evidence="1">
    <location>
        <begin position="107"/>
        <end position="200"/>
    </location>
</feature>
<dbReference type="EMBL" id="JACGCI010000032">
    <property type="protein sequence ID" value="KAF6755017.1"/>
    <property type="molecule type" value="Genomic_DNA"/>
</dbReference>
<reference evidence="2 3" key="1">
    <citation type="submission" date="2020-07" db="EMBL/GenBank/DDBJ databases">
        <title>Comparative genomics of pyrophilous fungi reveals a link between fire events and developmental genes.</title>
        <authorList>
            <consortium name="DOE Joint Genome Institute"/>
            <person name="Steindorff A.S."/>
            <person name="Carver A."/>
            <person name="Calhoun S."/>
            <person name="Stillman K."/>
            <person name="Liu H."/>
            <person name="Lipzen A."/>
            <person name="Pangilinan J."/>
            <person name="Labutti K."/>
            <person name="Bruns T.D."/>
            <person name="Grigoriev I.V."/>
        </authorList>
    </citation>
    <scope>NUCLEOTIDE SEQUENCE [LARGE SCALE GENOMIC DNA]</scope>
    <source>
        <strain evidence="2 3">CBS 144469</strain>
    </source>
</reference>